<dbReference type="PANTHER" id="PTHR16222:SF24">
    <property type="entry name" value="ADP-RIBOSYLHYDROLASE ARH3"/>
    <property type="match status" value="1"/>
</dbReference>
<evidence type="ECO:0000256" key="11">
    <source>
        <dbReference type="ARBA" id="ARBA00049015"/>
    </source>
</evidence>
<evidence type="ECO:0000256" key="6">
    <source>
        <dbReference type="ARBA" id="ARBA00042471"/>
    </source>
</evidence>
<dbReference type="InterPro" id="IPR050792">
    <property type="entry name" value="ADP-ribosylglycohydrolase"/>
</dbReference>
<evidence type="ECO:0000256" key="2">
    <source>
        <dbReference type="ARBA" id="ARBA00012255"/>
    </source>
</evidence>
<evidence type="ECO:0000256" key="4">
    <source>
        <dbReference type="ARBA" id="ARBA00041057"/>
    </source>
</evidence>
<dbReference type="SUPFAM" id="SSF101478">
    <property type="entry name" value="ADP-ribosylglycohydrolase"/>
    <property type="match status" value="1"/>
</dbReference>
<keyword evidence="14" id="KW-1185">Reference proteome</keyword>
<feature type="binding site" evidence="12">
    <location>
        <position position="53"/>
    </location>
    <ligand>
        <name>Mg(2+)</name>
        <dbReference type="ChEBI" id="CHEBI:18420"/>
        <label>1</label>
    </ligand>
</feature>
<evidence type="ECO:0000256" key="9">
    <source>
        <dbReference type="ARBA" id="ARBA00043187"/>
    </source>
</evidence>
<evidence type="ECO:0000256" key="7">
    <source>
        <dbReference type="ARBA" id="ARBA00042722"/>
    </source>
</evidence>
<keyword evidence="12" id="KW-0460">Magnesium</keyword>
<dbReference type="EC" id="3.2.1.143" evidence="2"/>
<dbReference type="Proteomes" id="UP001201262">
    <property type="component" value="Unassembled WGS sequence"/>
</dbReference>
<dbReference type="RefSeq" id="XP_046078244.1">
    <property type="nucleotide sequence ID" value="XM_046214925.1"/>
</dbReference>
<evidence type="ECO:0000256" key="1">
    <source>
        <dbReference type="ARBA" id="ARBA00010702"/>
    </source>
</evidence>
<comment type="catalytic activity">
    <reaction evidence="11">
        <text>alpha-NAD(+) + H2O = ADP-D-ribose + nicotinamide + H(+)</text>
        <dbReference type="Rhea" id="RHEA:68792"/>
        <dbReference type="ChEBI" id="CHEBI:15377"/>
        <dbReference type="ChEBI" id="CHEBI:15378"/>
        <dbReference type="ChEBI" id="CHEBI:17154"/>
        <dbReference type="ChEBI" id="CHEBI:57967"/>
        <dbReference type="ChEBI" id="CHEBI:77017"/>
    </reaction>
</comment>
<evidence type="ECO:0000256" key="3">
    <source>
        <dbReference type="ARBA" id="ARBA00022801"/>
    </source>
</evidence>
<name>A0AAD4L495_9EURO</name>
<dbReference type="GO" id="GO:0004649">
    <property type="term" value="F:poly(ADP-ribose) glycohydrolase activity"/>
    <property type="evidence" value="ECO:0007669"/>
    <property type="project" value="UniProtKB-EC"/>
</dbReference>
<dbReference type="AlphaFoldDB" id="A0AAD4L495"/>
<feature type="binding site" evidence="12">
    <location>
        <position position="285"/>
    </location>
    <ligand>
        <name>Mg(2+)</name>
        <dbReference type="ChEBI" id="CHEBI:18420"/>
        <label>1</label>
    </ligand>
</feature>
<organism evidence="13 14">
    <name type="scientific">Talaromyces proteolyticus</name>
    <dbReference type="NCBI Taxonomy" id="1131652"/>
    <lineage>
        <taxon>Eukaryota</taxon>
        <taxon>Fungi</taxon>
        <taxon>Dikarya</taxon>
        <taxon>Ascomycota</taxon>
        <taxon>Pezizomycotina</taxon>
        <taxon>Eurotiomycetes</taxon>
        <taxon>Eurotiomycetidae</taxon>
        <taxon>Eurotiales</taxon>
        <taxon>Trichocomaceae</taxon>
        <taxon>Talaromyces</taxon>
        <taxon>Talaromyces sect. Bacilispori</taxon>
    </lineage>
</organism>
<evidence type="ECO:0000256" key="5">
    <source>
        <dbReference type="ARBA" id="ARBA00042398"/>
    </source>
</evidence>
<dbReference type="InterPro" id="IPR005502">
    <property type="entry name" value="Ribosyl_crysJ1"/>
</dbReference>
<dbReference type="Pfam" id="PF03747">
    <property type="entry name" value="ADP_ribosyl_GH"/>
    <property type="match status" value="1"/>
</dbReference>
<feature type="binding site" evidence="12">
    <location>
        <position position="55"/>
    </location>
    <ligand>
        <name>Mg(2+)</name>
        <dbReference type="ChEBI" id="CHEBI:18420"/>
        <label>1</label>
    </ligand>
</feature>
<dbReference type="PANTHER" id="PTHR16222">
    <property type="entry name" value="ADP-RIBOSYLGLYCOHYDROLASE"/>
    <property type="match status" value="1"/>
</dbReference>
<dbReference type="InterPro" id="IPR036705">
    <property type="entry name" value="Ribosyl_crysJ1_sf"/>
</dbReference>
<dbReference type="Gene3D" id="1.10.4080.10">
    <property type="entry name" value="ADP-ribosylation/Crystallin J1"/>
    <property type="match status" value="1"/>
</dbReference>
<feature type="binding site" evidence="12">
    <location>
        <position position="54"/>
    </location>
    <ligand>
        <name>Mg(2+)</name>
        <dbReference type="ChEBI" id="CHEBI:18420"/>
        <label>1</label>
    </ligand>
</feature>
<dbReference type="GeneID" id="70245212"/>
<proteinExistence type="inferred from homology"/>
<dbReference type="EMBL" id="JAJTJA010000001">
    <property type="protein sequence ID" value="KAH8705623.1"/>
    <property type="molecule type" value="Genomic_DNA"/>
</dbReference>
<feature type="binding site" evidence="12">
    <location>
        <position position="282"/>
    </location>
    <ligand>
        <name>Mg(2+)</name>
        <dbReference type="ChEBI" id="CHEBI:18420"/>
        <label>1</label>
    </ligand>
</feature>
<keyword evidence="3" id="KW-0378">Hydrolase</keyword>
<sequence>MPTLSSRALGTINGACVGDALGGPVQFMRPGSFAPITGLEYVKPFRQPAGSYSDDGAMTLALAQSFIDANGKYNHLGSIKYYLEWLFDGRFSTRNHAWDVGVSTRLTLSIWRDAIWKYYEWKSPLTDDDITETQNNVSNSLGMEESSGNGSLMRIAVVGVMMHTVDDIDIVRETARKQSSVTHPSIACQEACAVYTEVVWRAMHGEPKDQLAHAISVFPVSHTILRQRLAAYPSLSSWQETSNTDIKSSGWVIDTLEVALWAFFKFDNWKDGALAVVNLGGDADTAGAVYGALAGCWYGVEGIPGEWKEGMRRKELIEEIAEGVSGLV</sequence>
<evidence type="ECO:0000256" key="10">
    <source>
        <dbReference type="ARBA" id="ARBA00043193"/>
    </source>
</evidence>
<comment type="caution">
    <text evidence="13">The sequence shown here is derived from an EMBL/GenBank/DDBJ whole genome shotgun (WGS) entry which is preliminary data.</text>
</comment>
<evidence type="ECO:0000313" key="14">
    <source>
        <dbReference type="Proteomes" id="UP001201262"/>
    </source>
</evidence>
<accession>A0AAD4L495</accession>
<comment type="cofactor">
    <cofactor evidence="12">
        <name>Mg(2+)</name>
        <dbReference type="ChEBI" id="CHEBI:18420"/>
    </cofactor>
    <text evidence="12">Binds 2 magnesium ions per subunit.</text>
</comment>
<evidence type="ECO:0000256" key="8">
    <source>
        <dbReference type="ARBA" id="ARBA00042850"/>
    </source>
</evidence>
<evidence type="ECO:0000256" key="12">
    <source>
        <dbReference type="PIRSR" id="PIRSR605502-1"/>
    </source>
</evidence>
<keyword evidence="12" id="KW-0479">Metal-binding</keyword>
<gene>
    <name evidence="13" type="ORF">BGW36DRAFT_367905</name>
</gene>
<dbReference type="GO" id="GO:0046872">
    <property type="term" value="F:metal ion binding"/>
    <property type="evidence" value="ECO:0007669"/>
    <property type="project" value="UniProtKB-KW"/>
</dbReference>
<reference evidence="13" key="1">
    <citation type="submission" date="2021-12" db="EMBL/GenBank/DDBJ databases">
        <title>Convergent genome expansion in fungi linked to evolution of root-endophyte symbiosis.</title>
        <authorList>
            <consortium name="DOE Joint Genome Institute"/>
            <person name="Ke Y.-H."/>
            <person name="Bonito G."/>
            <person name="Liao H.-L."/>
            <person name="Looney B."/>
            <person name="Rojas-Flechas A."/>
            <person name="Nash J."/>
            <person name="Hameed K."/>
            <person name="Schadt C."/>
            <person name="Martin F."/>
            <person name="Crous P.W."/>
            <person name="Miettinen O."/>
            <person name="Magnuson J.K."/>
            <person name="Labbe J."/>
            <person name="Jacobson D."/>
            <person name="Doktycz M.J."/>
            <person name="Veneault-Fourrey C."/>
            <person name="Kuo A."/>
            <person name="Mondo S."/>
            <person name="Calhoun S."/>
            <person name="Riley R."/>
            <person name="Ohm R."/>
            <person name="LaButti K."/>
            <person name="Andreopoulos B."/>
            <person name="Pangilinan J."/>
            <person name="Nolan M."/>
            <person name="Tritt A."/>
            <person name="Clum A."/>
            <person name="Lipzen A."/>
            <person name="Daum C."/>
            <person name="Barry K."/>
            <person name="Grigoriev I.V."/>
            <person name="Vilgalys R."/>
        </authorList>
    </citation>
    <scope>NUCLEOTIDE SEQUENCE</scope>
    <source>
        <strain evidence="13">PMI_201</strain>
    </source>
</reference>
<comment type="similarity">
    <text evidence="1">Belongs to the ADP-ribosylglycohydrolase family.</text>
</comment>
<evidence type="ECO:0000313" key="13">
    <source>
        <dbReference type="EMBL" id="KAH8705623.1"/>
    </source>
</evidence>
<feature type="binding site" evidence="12">
    <location>
        <position position="284"/>
    </location>
    <ligand>
        <name>Mg(2+)</name>
        <dbReference type="ChEBI" id="CHEBI:18420"/>
        <label>1</label>
    </ligand>
</feature>
<protein>
    <recommendedName>
        <fullName evidence="4">ADP-ribosylhydrolase ARH3</fullName>
        <ecNumber evidence="2">3.2.1.143</ecNumber>
    </recommendedName>
    <alternativeName>
        <fullName evidence="5">ADP-ribose glycohydrolase ARH3</fullName>
    </alternativeName>
    <alternativeName>
        <fullName evidence="6">ADP-ribosylhydrolase 3</fullName>
    </alternativeName>
    <alternativeName>
        <fullName evidence="9">O-acetyl-ADP-ribose deacetylase ARH3</fullName>
    </alternativeName>
    <alternativeName>
        <fullName evidence="10">Poly(ADP-ribose) glycohydrolase ARH3</fullName>
    </alternativeName>
    <alternativeName>
        <fullName evidence="8">[Protein ADP-ribosylarginine] hydrolase-like protein 2</fullName>
    </alternativeName>
    <alternativeName>
        <fullName evidence="7">[Protein ADP-ribosylserine] hydrolase</fullName>
    </alternativeName>
</protein>